<dbReference type="KEGG" id="acae:HYG86_05600"/>
<evidence type="ECO:0000313" key="2">
    <source>
        <dbReference type="Proteomes" id="UP000516160"/>
    </source>
</evidence>
<protein>
    <submittedName>
        <fullName evidence="1">Uncharacterized protein</fullName>
    </submittedName>
</protein>
<proteinExistence type="predicted"/>
<organism evidence="1 2">
    <name type="scientific">Alkalicella caledoniensis</name>
    <dbReference type="NCBI Taxonomy" id="2731377"/>
    <lineage>
        <taxon>Bacteria</taxon>
        <taxon>Bacillati</taxon>
        <taxon>Bacillota</taxon>
        <taxon>Clostridia</taxon>
        <taxon>Eubacteriales</taxon>
        <taxon>Proteinivoracaceae</taxon>
        <taxon>Alkalicella</taxon>
    </lineage>
</organism>
<accession>A0A7G9W6H0</accession>
<dbReference type="Proteomes" id="UP000516160">
    <property type="component" value="Chromosome"/>
</dbReference>
<evidence type="ECO:0000313" key="1">
    <source>
        <dbReference type="EMBL" id="QNO14282.1"/>
    </source>
</evidence>
<dbReference type="RefSeq" id="WP_213167939.1">
    <property type="nucleotide sequence ID" value="NZ_CP058559.1"/>
</dbReference>
<gene>
    <name evidence="1" type="ORF">HYG86_05600</name>
</gene>
<reference evidence="1 2" key="1">
    <citation type="submission" date="2020-07" db="EMBL/GenBank/DDBJ databases">
        <title>Alkalicella. sp. LB2 genome.</title>
        <authorList>
            <person name="Postec A."/>
            <person name="Quemeneur M."/>
        </authorList>
    </citation>
    <scope>NUCLEOTIDE SEQUENCE [LARGE SCALE GENOMIC DNA]</scope>
    <source>
        <strain evidence="1 2">LB2</strain>
    </source>
</reference>
<dbReference type="EMBL" id="CP058559">
    <property type="protein sequence ID" value="QNO14282.1"/>
    <property type="molecule type" value="Genomic_DNA"/>
</dbReference>
<sequence length="52" mass="6036">MNKKLTLKDLFKIAKGEDSDCCEREQNKQNCCSSKKTMRDCECTNEEHSCCQ</sequence>
<keyword evidence="2" id="KW-1185">Reference proteome</keyword>
<dbReference type="AlphaFoldDB" id="A0A7G9W6H0"/>
<name>A0A7G9W6H0_ALKCA</name>